<comment type="similarity">
    <text evidence="8">Belongs to the LU7TM family. TMEM87 subfamily.</text>
</comment>
<dbReference type="AlphaFoldDB" id="A0AAN9A1F1"/>
<feature type="transmembrane region" description="Helical" evidence="10">
    <location>
        <begin position="238"/>
        <end position="260"/>
    </location>
</feature>
<evidence type="ECO:0000256" key="10">
    <source>
        <dbReference type="SAM" id="Phobius"/>
    </source>
</evidence>
<dbReference type="InterPro" id="IPR053937">
    <property type="entry name" value="GOST_TM"/>
</dbReference>
<dbReference type="GO" id="GO:0042147">
    <property type="term" value="P:retrograde transport, endosome to Golgi"/>
    <property type="evidence" value="ECO:0007669"/>
    <property type="project" value="TreeGrafter"/>
</dbReference>
<organism evidence="14 15">
    <name type="scientific">Halocaridina rubra</name>
    <name type="common">Hawaiian red shrimp</name>
    <dbReference type="NCBI Taxonomy" id="373956"/>
    <lineage>
        <taxon>Eukaryota</taxon>
        <taxon>Metazoa</taxon>
        <taxon>Ecdysozoa</taxon>
        <taxon>Arthropoda</taxon>
        <taxon>Crustacea</taxon>
        <taxon>Multicrustacea</taxon>
        <taxon>Malacostraca</taxon>
        <taxon>Eumalacostraca</taxon>
        <taxon>Eucarida</taxon>
        <taxon>Decapoda</taxon>
        <taxon>Pleocyemata</taxon>
        <taxon>Caridea</taxon>
        <taxon>Atyoidea</taxon>
        <taxon>Atyidae</taxon>
        <taxon>Halocaridina</taxon>
    </lineage>
</organism>
<accession>A0AAN9A1F1</accession>
<dbReference type="Pfam" id="PF21901">
    <property type="entry name" value="TMEM87A-B_GOLD"/>
    <property type="match status" value="1"/>
</dbReference>
<dbReference type="EMBL" id="JAXCGZ010015203">
    <property type="protein sequence ID" value="KAK7070884.1"/>
    <property type="molecule type" value="Genomic_DNA"/>
</dbReference>
<dbReference type="InterPro" id="IPR009637">
    <property type="entry name" value="GPR107/GPR108-like"/>
</dbReference>
<keyword evidence="2 10" id="KW-0812">Transmembrane</keyword>
<evidence type="ECO:0000256" key="8">
    <source>
        <dbReference type="ARBA" id="ARBA00044946"/>
    </source>
</evidence>
<keyword evidence="3 11" id="KW-0732">Signal</keyword>
<keyword evidence="5" id="KW-0333">Golgi apparatus</keyword>
<gene>
    <name evidence="14" type="primary">TMEM87A</name>
    <name evidence="14" type="ORF">SK128_003091</name>
</gene>
<feature type="compositionally biased region" description="Basic and acidic residues" evidence="9">
    <location>
        <begin position="146"/>
        <end position="174"/>
    </location>
</feature>
<evidence type="ECO:0000256" key="5">
    <source>
        <dbReference type="ARBA" id="ARBA00023034"/>
    </source>
</evidence>
<evidence type="ECO:0000256" key="9">
    <source>
        <dbReference type="SAM" id="MobiDB-lite"/>
    </source>
</evidence>
<feature type="region of interest" description="Disordered" evidence="9">
    <location>
        <begin position="518"/>
        <end position="537"/>
    </location>
</feature>
<evidence type="ECO:0000256" key="4">
    <source>
        <dbReference type="ARBA" id="ARBA00022989"/>
    </source>
</evidence>
<reference evidence="14 15" key="1">
    <citation type="submission" date="2023-11" db="EMBL/GenBank/DDBJ databases">
        <title>Halocaridina rubra genome assembly.</title>
        <authorList>
            <person name="Smith C."/>
        </authorList>
    </citation>
    <scope>NUCLEOTIDE SEQUENCE [LARGE SCALE GENOMIC DNA]</scope>
    <source>
        <strain evidence="14">EP-1</strain>
        <tissue evidence="14">Whole</tissue>
    </source>
</reference>
<keyword evidence="15" id="KW-1185">Reference proteome</keyword>
<evidence type="ECO:0000313" key="15">
    <source>
        <dbReference type="Proteomes" id="UP001381693"/>
    </source>
</evidence>
<dbReference type="PANTHER" id="PTHR21229:SF1">
    <property type="entry name" value="GH17801P"/>
    <property type="match status" value="1"/>
</dbReference>
<keyword evidence="6 10" id="KW-0472">Membrane</keyword>
<feature type="transmembrane region" description="Helical" evidence="10">
    <location>
        <begin position="343"/>
        <end position="360"/>
    </location>
</feature>
<feature type="region of interest" description="Disordered" evidence="9">
    <location>
        <begin position="146"/>
        <end position="178"/>
    </location>
</feature>
<sequence length="574" mass="64873">MNLLVLIFAVNIFTVLGYPEQGVWDLETKPGHEYVGVKKSIFKGTHINIKVMCNPDVALSNTNIEISWMLWKTPCWNEYIFQEENKETSLEVYFEKVGPKVAELDDNSKTGYIKTGPVVKPCDNNILLDEVNLESMIIDKKSESLKERTDVPRAADPDGDITDEKVDTTPETPKDQGISENHISSLGAAQTKHPVAVIPTDGVYFLVVHTAGVDGGTYRADIHIEIKSQYGYLSAVDWPLLGFYAAMCVVYLIYGLAWLVVSFMRWRELLRVQYWIGAVILLGMLEKAVFTAEYSSINQRGYSIPGLIVFAELVSCAKRTLARMLVIIVSLGFGIVKPRLGVILHRVVGVGLLYFILASIEGCTRALQSRNDPQRQVLLASLPLSLLESAICFWIFTALVQTTRTLRLRRNLVKLSLYRHFTNTLAFGVIASVIFMLWSIRYHQFEDCVTDWKEIWVDDAYWHVLFAIILLVIMILWRPSNNNQRFAFSPLLDDGSDADDEEESEKLMADVSDTMKLRNTRNSTSSSPRESRTVEDDLKWVEENIPSSIADSALPILDSDEEIVTSTFEISKMQ</sequence>
<name>A0AAN9A1F1_HALRR</name>
<keyword evidence="4 10" id="KW-1133">Transmembrane helix</keyword>
<dbReference type="Proteomes" id="UP001381693">
    <property type="component" value="Unassembled WGS sequence"/>
</dbReference>
<evidence type="ECO:0000256" key="11">
    <source>
        <dbReference type="SAM" id="SignalP"/>
    </source>
</evidence>
<evidence type="ECO:0000259" key="13">
    <source>
        <dbReference type="Pfam" id="PF21901"/>
    </source>
</evidence>
<feature type="transmembrane region" description="Helical" evidence="10">
    <location>
        <begin position="272"/>
        <end position="290"/>
    </location>
</feature>
<feature type="transmembrane region" description="Helical" evidence="10">
    <location>
        <begin position="380"/>
        <end position="400"/>
    </location>
</feature>
<feature type="domain" description="TMEM87A/B GOLD" evidence="13">
    <location>
        <begin position="19"/>
        <end position="90"/>
    </location>
</feature>
<evidence type="ECO:0000256" key="3">
    <source>
        <dbReference type="ARBA" id="ARBA00022729"/>
    </source>
</evidence>
<dbReference type="GO" id="GO:0005829">
    <property type="term" value="C:cytosol"/>
    <property type="evidence" value="ECO:0007669"/>
    <property type="project" value="GOC"/>
</dbReference>
<evidence type="ECO:0000256" key="2">
    <source>
        <dbReference type="ARBA" id="ARBA00022692"/>
    </source>
</evidence>
<dbReference type="Pfam" id="PF06814">
    <property type="entry name" value="GOST_TM"/>
    <property type="match status" value="1"/>
</dbReference>
<feature type="transmembrane region" description="Helical" evidence="10">
    <location>
        <begin position="320"/>
        <end position="336"/>
    </location>
</feature>
<evidence type="ECO:0000259" key="12">
    <source>
        <dbReference type="Pfam" id="PF06814"/>
    </source>
</evidence>
<feature type="domain" description="GOST seven transmembrane" evidence="12">
    <location>
        <begin position="239"/>
        <end position="484"/>
    </location>
</feature>
<dbReference type="InterPro" id="IPR054101">
    <property type="entry name" value="TMEM87A/B_GOLD"/>
</dbReference>
<comment type="subcellular location">
    <subcellularLocation>
        <location evidence="1">Golgi apparatus membrane</location>
        <topology evidence="1">Multi-pass membrane protein</topology>
    </subcellularLocation>
</comment>
<evidence type="ECO:0000313" key="14">
    <source>
        <dbReference type="EMBL" id="KAK7070884.1"/>
    </source>
</evidence>
<evidence type="ECO:0000256" key="1">
    <source>
        <dbReference type="ARBA" id="ARBA00004653"/>
    </source>
</evidence>
<evidence type="ECO:0000256" key="6">
    <source>
        <dbReference type="ARBA" id="ARBA00023136"/>
    </source>
</evidence>
<feature type="chain" id="PRO_5043054119" evidence="11">
    <location>
        <begin position="18"/>
        <end position="574"/>
    </location>
</feature>
<feature type="signal peptide" evidence="11">
    <location>
        <begin position="1"/>
        <end position="17"/>
    </location>
</feature>
<evidence type="ECO:0000256" key="7">
    <source>
        <dbReference type="ARBA" id="ARBA00023180"/>
    </source>
</evidence>
<feature type="transmembrane region" description="Helical" evidence="10">
    <location>
        <begin position="421"/>
        <end position="440"/>
    </location>
</feature>
<feature type="transmembrane region" description="Helical" evidence="10">
    <location>
        <begin position="460"/>
        <end position="477"/>
    </location>
</feature>
<comment type="caution">
    <text evidence="14">The sequence shown here is derived from an EMBL/GenBank/DDBJ whole genome shotgun (WGS) entry which is preliminary data.</text>
</comment>
<proteinExistence type="inferred from homology"/>
<dbReference type="PANTHER" id="PTHR21229">
    <property type="entry name" value="LUNG SEVEN TRANSMEMBRANE RECEPTOR"/>
    <property type="match status" value="1"/>
</dbReference>
<protein>
    <submittedName>
        <fullName evidence="14">Transmembrane protein 87A</fullName>
    </submittedName>
</protein>
<keyword evidence="7" id="KW-0325">Glycoprotein</keyword>
<dbReference type="GO" id="GO:0000139">
    <property type="term" value="C:Golgi membrane"/>
    <property type="evidence" value="ECO:0007669"/>
    <property type="project" value="UniProtKB-SubCell"/>
</dbReference>